<feature type="compositionally biased region" description="Low complexity" evidence="1">
    <location>
        <begin position="29"/>
        <end position="44"/>
    </location>
</feature>
<keyword evidence="3" id="KW-1185">Reference proteome</keyword>
<accession>A0A2Z7B2Z9</accession>
<dbReference type="EMBL" id="KV010169">
    <property type="protein sequence ID" value="KZV28164.1"/>
    <property type="molecule type" value="Genomic_DNA"/>
</dbReference>
<evidence type="ECO:0000256" key="1">
    <source>
        <dbReference type="SAM" id="MobiDB-lite"/>
    </source>
</evidence>
<feature type="compositionally biased region" description="Basic residues" evidence="1">
    <location>
        <begin position="111"/>
        <end position="124"/>
    </location>
</feature>
<name>A0A2Z7B2Z9_9LAMI</name>
<gene>
    <name evidence="2" type="ORF">F511_13187</name>
</gene>
<dbReference type="Proteomes" id="UP000250235">
    <property type="component" value="Unassembled WGS sequence"/>
</dbReference>
<proteinExistence type="predicted"/>
<protein>
    <submittedName>
        <fullName evidence="2">Delta(24)-sterol reductase-like</fullName>
    </submittedName>
</protein>
<reference evidence="2 3" key="1">
    <citation type="journal article" date="2015" name="Proc. Natl. Acad. Sci. U.S.A.">
        <title>The resurrection genome of Boea hygrometrica: A blueprint for survival of dehydration.</title>
        <authorList>
            <person name="Xiao L."/>
            <person name="Yang G."/>
            <person name="Zhang L."/>
            <person name="Yang X."/>
            <person name="Zhao S."/>
            <person name="Ji Z."/>
            <person name="Zhou Q."/>
            <person name="Hu M."/>
            <person name="Wang Y."/>
            <person name="Chen M."/>
            <person name="Xu Y."/>
            <person name="Jin H."/>
            <person name="Xiao X."/>
            <person name="Hu G."/>
            <person name="Bao F."/>
            <person name="Hu Y."/>
            <person name="Wan P."/>
            <person name="Li L."/>
            <person name="Deng X."/>
            <person name="Kuang T."/>
            <person name="Xiang C."/>
            <person name="Zhu J.K."/>
            <person name="Oliver M.J."/>
            <person name="He Y."/>
        </authorList>
    </citation>
    <scope>NUCLEOTIDE SEQUENCE [LARGE SCALE GENOMIC DNA]</scope>
    <source>
        <strain evidence="3">cv. XS01</strain>
    </source>
</reference>
<evidence type="ECO:0000313" key="2">
    <source>
        <dbReference type="EMBL" id="KZV28164.1"/>
    </source>
</evidence>
<feature type="compositionally biased region" description="Basic residues" evidence="1">
    <location>
        <begin position="1"/>
        <end position="15"/>
    </location>
</feature>
<evidence type="ECO:0000313" key="3">
    <source>
        <dbReference type="Proteomes" id="UP000250235"/>
    </source>
</evidence>
<feature type="region of interest" description="Disordered" evidence="1">
    <location>
        <begin position="1"/>
        <end position="144"/>
    </location>
</feature>
<organism evidence="2 3">
    <name type="scientific">Dorcoceras hygrometricum</name>
    <dbReference type="NCBI Taxonomy" id="472368"/>
    <lineage>
        <taxon>Eukaryota</taxon>
        <taxon>Viridiplantae</taxon>
        <taxon>Streptophyta</taxon>
        <taxon>Embryophyta</taxon>
        <taxon>Tracheophyta</taxon>
        <taxon>Spermatophyta</taxon>
        <taxon>Magnoliopsida</taxon>
        <taxon>eudicotyledons</taxon>
        <taxon>Gunneridae</taxon>
        <taxon>Pentapetalae</taxon>
        <taxon>asterids</taxon>
        <taxon>lamiids</taxon>
        <taxon>Lamiales</taxon>
        <taxon>Gesneriaceae</taxon>
        <taxon>Didymocarpoideae</taxon>
        <taxon>Trichosporeae</taxon>
        <taxon>Loxocarpinae</taxon>
        <taxon>Dorcoceras</taxon>
    </lineage>
</organism>
<sequence>MRTRSNKKPSRRHDRKVLVAEESTKSWADSNSESSSSSSSSSDSEQVEVHCFMADQTSDDENSPKLNDNGKSGIGCSKPESSTPNWIKNKLDKDKAKAGQRPFVPNQPWHNSKKVKLGWKKFQRRRDEHDQSMKSQLKRSPRRS</sequence>
<dbReference type="AlphaFoldDB" id="A0A2Z7B2Z9"/>